<feature type="domain" description="Dof-type" evidence="11">
    <location>
        <begin position="22"/>
        <end position="76"/>
    </location>
</feature>
<evidence type="ECO:0000313" key="13">
    <source>
        <dbReference type="Proteomes" id="UP000030689"/>
    </source>
</evidence>
<feature type="region of interest" description="Disordered" evidence="10">
    <location>
        <begin position="166"/>
        <end position="192"/>
    </location>
</feature>
<keyword evidence="2 8" id="KW-0863">Zinc-finger</keyword>
<dbReference type="PANTHER" id="PTHR31992">
    <property type="entry name" value="DOF ZINC FINGER PROTEIN DOF1.4-RELATED"/>
    <property type="match status" value="1"/>
</dbReference>
<evidence type="ECO:0000256" key="2">
    <source>
        <dbReference type="ARBA" id="ARBA00022771"/>
    </source>
</evidence>
<proteinExistence type="predicted"/>
<name>V4LVL9_EUTSA</name>
<keyword evidence="6 9" id="KW-0804">Transcription</keyword>
<sequence>MENSNIFLIANNQVNEEKPPPRVCPRCNSENTKYGYYNNYRVSQPRYFCKNCRRHWTHGGMLRDIPIGGSGQTNEFTGSSDSFSTVVPVGNHFGSLPEIHGDMGLPVQSFPPLDCLDFSDGSFYQDYCDVESNALIGLINQPIGGHVNNYNNYCINQDAQNQSCNNNMNMNHNASTSGSRGSSGTDNMNKKK</sequence>
<keyword evidence="4 9" id="KW-0805">Transcription regulation</keyword>
<reference evidence="12 13" key="1">
    <citation type="journal article" date="2013" name="Front. Plant Sci.">
        <title>The Reference Genome of the Halophytic Plant Eutrema salsugineum.</title>
        <authorList>
            <person name="Yang R."/>
            <person name="Jarvis D.E."/>
            <person name="Chen H."/>
            <person name="Beilstein M.A."/>
            <person name="Grimwood J."/>
            <person name="Jenkins J."/>
            <person name="Shu S."/>
            <person name="Prochnik S."/>
            <person name="Xin M."/>
            <person name="Ma C."/>
            <person name="Schmutz J."/>
            <person name="Wing R.A."/>
            <person name="Mitchell-Olds T."/>
            <person name="Schumaker K.S."/>
            <person name="Wang X."/>
        </authorList>
    </citation>
    <scope>NUCLEOTIDE SEQUENCE [LARGE SCALE GENOMIC DNA]</scope>
</reference>
<gene>
    <name evidence="12" type="ORF">EUTSA_v10000420mg</name>
</gene>
<dbReference type="InterPro" id="IPR003851">
    <property type="entry name" value="Znf_Dof"/>
</dbReference>
<keyword evidence="5 8" id="KW-0238">DNA-binding</keyword>
<evidence type="ECO:0000256" key="6">
    <source>
        <dbReference type="ARBA" id="ARBA00023163"/>
    </source>
</evidence>
<dbReference type="Pfam" id="PF02701">
    <property type="entry name" value="Zn_ribbon_Dof"/>
    <property type="match status" value="1"/>
</dbReference>
<feature type="compositionally biased region" description="Low complexity" evidence="10">
    <location>
        <begin position="166"/>
        <end position="185"/>
    </location>
</feature>
<dbReference type="AlphaFoldDB" id="V4LVL9"/>
<dbReference type="Proteomes" id="UP000030689">
    <property type="component" value="Unassembled WGS sequence"/>
</dbReference>
<dbReference type="EMBL" id="KI517426">
    <property type="protein sequence ID" value="ESQ46517.1"/>
    <property type="molecule type" value="Genomic_DNA"/>
</dbReference>
<evidence type="ECO:0000256" key="10">
    <source>
        <dbReference type="SAM" id="MobiDB-lite"/>
    </source>
</evidence>
<keyword evidence="13" id="KW-1185">Reference proteome</keyword>
<evidence type="ECO:0000256" key="9">
    <source>
        <dbReference type="RuleBase" id="RU369094"/>
    </source>
</evidence>
<evidence type="ECO:0000256" key="1">
    <source>
        <dbReference type="ARBA" id="ARBA00022723"/>
    </source>
</evidence>
<dbReference type="GO" id="GO:0003700">
    <property type="term" value="F:DNA-binding transcription factor activity"/>
    <property type="evidence" value="ECO:0007669"/>
    <property type="project" value="UniProtKB-UniRule"/>
</dbReference>
<accession>V4LVL9</accession>
<dbReference type="InterPro" id="IPR045174">
    <property type="entry name" value="Dof"/>
</dbReference>
<keyword evidence="7 8" id="KW-0539">Nucleus</keyword>
<dbReference type="STRING" id="72664.V4LVL9"/>
<comment type="function">
    <text evidence="9">Transcription factor that binds specifically to a 5'-AA[AG]G-3' consensus core sequence.</text>
</comment>
<comment type="subcellular location">
    <subcellularLocation>
        <location evidence="8 9">Nucleus</location>
    </subcellularLocation>
</comment>
<dbReference type="GO" id="GO:0005634">
    <property type="term" value="C:nucleus"/>
    <property type="evidence" value="ECO:0007669"/>
    <property type="project" value="UniProtKB-SubCell"/>
</dbReference>
<dbReference type="KEGG" id="eus:EUTSA_v10000420mg"/>
<dbReference type="PROSITE" id="PS50884">
    <property type="entry name" value="ZF_DOF_2"/>
    <property type="match status" value="1"/>
</dbReference>
<evidence type="ECO:0000256" key="7">
    <source>
        <dbReference type="ARBA" id="ARBA00023242"/>
    </source>
</evidence>
<evidence type="ECO:0000256" key="8">
    <source>
        <dbReference type="PROSITE-ProRule" id="PRU00071"/>
    </source>
</evidence>
<keyword evidence="3 9" id="KW-0862">Zinc</keyword>
<keyword evidence="1 9" id="KW-0479">Metal-binding</keyword>
<protein>
    <recommendedName>
        <fullName evidence="9">Dof zinc finger protein</fullName>
    </recommendedName>
</protein>
<dbReference type="GO" id="GO:0003677">
    <property type="term" value="F:DNA binding"/>
    <property type="evidence" value="ECO:0007669"/>
    <property type="project" value="UniProtKB-UniRule"/>
</dbReference>
<organism evidence="12 13">
    <name type="scientific">Eutrema salsugineum</name>
    <name type="common">Saltwater cress</name>
    <name type="synonym">Sisymbrium salsugineum</name>
    <dbReference type="NCBI Taxonomy" id="72664"/>
    <lineage>
        <taxon>Eukaryota</taxon>
        <taxon>Viridiplantae</taxon>
        <taxon>Streptophyta</taxon>
        <taxon>Embryophyta</taxon>
        <taxon>Tracheophyta</taxon>
        <taxon>Spermatophyta</taxon>
        <taxon>Magnoliopsida</taxon>
        <taxon>eudicotyledons</taxon>
        <taxon>Gunneridae</taxon>
        <taxon>Pentapetalae</taxon>
        <taxon>rosids</taxon>
        <taxon>malvids</taxon>
        <taxon>Brassicales</taxon>
        <taxon>Brassicaceae</taxon>
        <taxon>Eutremeae</taxon>
        <taxon>Eutrema</taxon>
    </lineage>
</organism>
<evidence type="ECO:0000313" key="12">
    <source>
        <dbReference type="EMBL" id="ESQ46517.1"/>
    </source>
</evidence>
<dbReference type="PANTHER" id="PTHR31992:SF126">
    <property type="entry name" value="DOF ZINC FINGER PROTEIN DOF4.2-RELATED"/>
    <property type="match status" value="1"/>
</dbReference>
<evidence type="ECO:0000259" key="11">
    <source>
        <dbReference type="PROSITE" id="PS50884"/>
    </source>
</evidence>
<dbReference type="GO" id="GO:0008270">
    <property type="term" value="F:zinc ion binding"/>
    <property type="evidence" value="ECO:0007669"/>
    <property type="project" value="UniProtKB-KW"/>
</dbReference>
<feature type="non-terminal residue" evidence="12">
    <location>
        <position position="192"/>
    </location>
</feature>
<evidence type="ECO:0000256" key="3">
    <source>
        <dbReference type="ARBA" id="ARBA00022833"/>
    </source>
</evidence>
<evidence type="ECO:0000256" key="4">
    <source>
        <dbReference type="ARBA" id="ARBA00023015"/>
    </source>
</evidence>
<evidence type="ECO:0000256" key="5">
    <source>
        <dbReference type="ARBA" id="ARBA00023125"/>
    </source>
</evidence>
<dbReference type="Gramene" id="ESQ46517">
    <property type="protein sequence ID" value="ESQ46517"/>
    <property type="gene ID" value="EUTSA_v10000420mg"/>
</dbReference>